<dbReference type="GO" id="GO:0006412">
    <property type="term" value="P:translation"/>
    <property type="evidence" value="ECO:0007669"/>
    <property type="project" value="UniProtKB-UniRule"/>
</dbReference>
<dbReference type="NCBIfam" id="NF000585">
    <property type="entry name" value="PRK00010.1"/>
    <property type="match status" value="1"/>
</dbReference>
<dbReference type="InterPro" id="IPR020930">
    <property type="entry name" value="Ribosomal_uL5_bac-type"/>
</dbReference>
<keyword evidence="5" id="KW-0699">rRNA-binding</keyword>
<name>A0A0H4TQ95_9BACT</name>
<feature type="domain" description="Large ribosomal subunit protein uL5 N-terminal" evidence="7">
    <location>
        <begin position="31"/>
        <end position="85"/>
    </location>
</feature>
<comment type="subunit">
    <text evidence="5">Part of the 50S ribosomal subunit; part of the 5S rRNA/L5/L18/L25 subcomplex. Contacts the 5S rRNA and the P site tRNA. Forms a bridge to the 30S subunit in the 70S ribosome.</text>
</comment>
<evidence type="ECO:0000256" key="1">
    <source>
        <dbReference type="ARBA" id="ARBA00008553"/>
    </source>
</evidence>
<gene>
    <name evidence="5" type="primary">rplE</name>
</gene>
<evidence type="ECO:0000256" key="4">
    <source>
        <dbReference type="ARBA" id="ARBA00035245"/>
    </source>
</evidence>
<protein>
    <recommendedName>
        <fullName evidence="4 5">Large ribosomal subunit protein uL5</fullName>
    </recommendedName>
</protein>
<keyword evidence="2 5" id="KW-0689">Ribosomal protein</keyword>
<dbReference type="PANTHER" id="PTHR11994">
    <property type="entry name" value="60S RIBOSOMAL PROTEIN L11-RELATED"/>
    <property type="match status" value="1"/>
</dbReference>
<keyword evidence="5" id="KW-0820">tRNA-binding</keyword>
<dbReference type="SUPFAM" id="SSF55282">
    <property type="entry name" value="RL5-like"/>
    <property type="match status" value="1"/>
</dbReference>
<dbReference type="InterPro" id="IPR002132">
    <property type="entry name" value="Ribosomal_uL5"/>
</dbReference>
<comment type="function">
    <text evidence="5">This is 1 of the proteins that bind and probably mediate the attachment of the 5S RNA into the large ribosomal subunit, where it forms part of the central protuberance. In the 70S ribosome it contacts protein S13 of the 30S subunit (bridge B1b), connecting the 2 subunits; this bridge is implicated in subunit movement. Contacts the P site tRNA; the 5S rRNA and some of its associated proteins might help stabilize positioning of ribosome-bound tRNAs.</text>
</comment>
<dbReference type="GO" id="GO:0005840">
    <property type="term" value="C:ribosome"/>
    <property type="evidence" value="ECO:0007669"/>
    <property type="project" value="UniProtKB-KW"/>
</dbReference>
<evidence type="ECO:0000256" key="3">
    <source>
        <dbReference type="ARBA" id="ARBA00023274"/>
    </source>
</evidence>
<sequence>MVNTPAPRLKEKYIKEVAPELSKEFEIKNKFAYPKVTKVIINMGVGEAIKNKELMQTLKKDMATITGQTPSTRKAKVSVASFGVRRGMPVGLKVTLRGSRMYFFLDKLFSIVLPRLRDFRGVSAKSFDKNGNYTLGITEHTVFPEIDLAKSQPRGLEITIVTNTDKVDEAKRLLELSGMPFAKDGSGVNYLKYRKSGK</sequence>
<dbReference type="GO" id="GO:0000049">
    <property type="term" value="F:tRNA binding"/>
    <property type="evidence" value="ECO:0007669"/>
    <property type="project" value="UniProtKB-UniRule"/>
</dbReference>
<evidence type="ECO:0000313" key="9">
    <source>
        <dbReference type="EMBL" id="AKQ02939.1"/>
    </source>
</evidence>
<dbReference type="Pfam" id="PF00673">
    <property type="entry name" value="Ribosomal_L5_C"/>
    <property type="match status" value="1"/>
</dbReference>
<dbReference type="GO" id="GO:0003735">
    <property type="term" value="F:structural constituent of ribosome"/>
    <property type="evidence" value="ECO:0007669"/>
    <property type="project" value="InterPro"/>
</dbReference>
<evidence type="ECO:0000256" key="2">
    <source>
        <dbReference type="ARBA" id="ARBA00022980"/>
    </source>
</evidence>
<dbReference type="PIRSF" id="PIRSF002161">
    <property type="entry name" value="Ribosomal_L5"/>
    <property type="match status" value="1"/>
</dbReference>
<accession>A0A0H4TQ95</accession>
<evidence type="ECO:0000256" key="5">
    <source>
        <dbReference type="HAMAP-Rule" id="MF_01333"/>
    </source>
</evidence>
<dbReference type="EMBL" id="KT007005">
    <property type="protein sequence ID" value="AKQ02939.1"/>
    <property type="molecule type" value="Genomic_DNA"/>
</dbReference>
<keyword evidence="5" id="KW-0694">RNA-binding</keyword>
<dbReference type="Gene3D" id="3.30.1440.10">
    <property type="match status" value="1"/>
</dbReference>
<feature type="domain" description="Large ribosomal subunit protein uL5 C-terminal" evidence="8">
    <location>
        <begin position="89"/>
        <end position="181"/>
    </location>
</feature>
<evidence type="ECO:0000259" key="8">
    <source>
        <dbReference type="Pfam" id="PF00673"/>
    </source>
</evidence>
<keyword evidence="3 5" id="KW-0687">Ribonucleoprotein</keyword>
<dbReference type="InterPro" id="IPR031310">
    <property type="entry name" value="Ribosomal_uL5_N"/>
</dbReference>
<dbReference type="GO" id="GO:1990904">
    <property type="term" value="C:ribonucleoprotein complex"/>
    <property type="evidence" value="ECO:0007669"/>
    <property type="project" value="UniProtKB-KW"/>
</dbReference>
<dbReference type="InterPro" id="IPR031309">
    <property type="entry name" value="Ribosomal_uL5_C"/>
</dbReference>
<comment type="similarity">
    <text evidence="1 5 6">Belongs to the universal ribosomal protein uL5 family.</text>
</comment>
<dbReference type="HAMAP" id="MF_01333_B">
    <property type="entry name" value="Ribosomal_uL5_B"/>
    <property type="match status" value="1"/>
</dbReference>
<dbReference type="InterPro" id="IPR022803">
    <property type="entry name" value="Ribosomal_uL5_dom_sf"/>
</dbReference>
<evidence type="ECO:0000256" key="6">
    <source>
        <dbReference type="RuleBase" id="RU003930"/>
    </source>
</evidence>
<reference evidence="9" key="1">
    <citation type="journal article" date="2015" name="ISME J.">
        <title>Aquifer environment selects for microbial species cohorts in sediment and groundwater.</title>
        <authorList>
            <person name="Hug L.A."/>
            <person name="Thomas B.C."/>
            <person name="Brown C.T."/>
            <person name="Frischkorn K.R."/>
            <person name="Williams K.H."/>
            <person name="Tringe S.G."/>
            <person name="Banfield J.F."/>
        </authorList>
    </citation>
    <scope>NUCLEOTIDE SEQUENCE</scope>
</reference>
<dbReference type="Pfam" id="PF00281">
    <property type="entry name" value="Ribosomal_L5"/>
    <property type="match status" value="1"/>
</dbReference>
<dbReference type="FunFam" id="3.30.1440.10:FF:000001">
    <property type="entry name" value="50S ribosomal protein L5"/>
    <property type="match status" value="1"/>
</dbReference>
<proteinExistence type="inferred from homology"/>
<dbReference type="AlphaFoldDB" id="A0A0H4TQ95"/>
<dbReference type="GO" id="GO:0019843">
    <property type="term" value="F:rRNA binding"/>
    <property type="evidence" value="ECO:0007669"/>
    <property type="project" value="UniProtKB-UniRule"/>
</dbReference>
<organism evidence="9">
    <name type="scientific">uncultured Microgenomates bacterium Rifle_16ft_4_minimus_37836</name>
    <dbReference type="NCBI Taxonomy" id="1665115"/>
    <lineage>
        <taxon>Bacteria</taxon>
        <taxon>Candidatus Microgenomatota</taxon>
        <taxon>environmental samples</taxon>
    </lineage>
</organism>
<evidence type="ECO:0000259" key="7">
    <source>
        <dbReference type="Pfam" id="PF00281"/>
    </source>
</evidence>